<dbReference type="EMBL" id="MN740342">
    <property type="protein sequence ID" value="QHU01460.1"/>
    <property type="molecule type" value="Genomic_DNA"/>
</dbReference>
<protein>
    <submittedName>
        <fullName evidence="1">Uncharacterized protein</fullName>
    </submittedName>
</protein>
<organism evidence="1">
    <name type="scientific">viral metagenome</name>
    <dbReference type="NCBI Taxonomy" id="1070528"/>
    <lineage>
        <taxon>unclassified sequences</taxon>
        <taxon>metagenomes</taxon>
        <taxon>organismal metagenomes</taxon>
    </lineage>
</organism>
<name>A0A6C0J9C1_9ZZZZ</name>
<dbReference type="AlphaFoldDB" id="A0A6C0J9C1"/>
<reference evidence="1" key="1">
    <citation type="journal article" date="2020" name="Nature">
        <title>Giant virus diversity and host interactions through global metagenomics.</title>
        <authorList>
            <person name="Schulz F."/>
            <person name="Roux S."/>
            <person name="Paez-Espino D."/>
            <person name="Jungbluth S."/>
            <person name="Walsh D.A."/>
            <person name="Denef V.J."/>
            <person name="McMahon K.D."/>
            <person name="Konstantinidis K.T."/>
            <person name="Eloe-Fadrosh E.A."/>
            <person name="Kyrpides N.C."/>
            <person name="Woyke T."/>
        </authorList>
    </citation>
    <scope>NUCLEOTIDE SEQUENCE</scope>
    <source>
        <strain evidence="1">GVMAG-M-3300025860-25</strain>
    </source>
</reference>
<accession>A0A6C0J9C1</accession>
<sequence>METLRKNATITQSYIIKLEQLQTRFNIEKRKIRTECSEKSNTTFDITDQPTVPSCEFPTILYEEFTTLKIQYDSLITKQKDETNSLMNEYKMKIQEPND</sequence>
<evidence type="ECO:0000313" key="1">
    <source>
        <dbReference type="EMBL" id="QHU01460.1"/>
    </source>
</evidence>
<proteinExistence type="predicted"/>